<reference evidence="3" key="1">
    <citation type="journal article" date="2019" name="Int. J. Syst. Evol. Microbiol.">
        <title>The Global Catalogue of Microorganisms (GCM) 10K type strain sequencing project: providing services to taxonomists for standard genome sequencing and annotation.</title>
        <authorList>
            <consortium name="The Broad Institute Genomics Platform"/>
            <consortium name="The Broad Institute Genome Sequencing Center for Infectious Disease"/>
            <person name="Wu L."/>
            <person name="Ma J."/>
        </authorList>
    </citation>
    <scope>NUCLEOTIDE SEQUENCE [LARGE SCALE GENOMIC DNA]</scope>
    <source>
        <strain evidence="3">KCTC 52127</strain>
    </source>
</reference>
<comment type="caution">
    <text evidence="2">The sequence shown here is derived from an EMBL/GenBank/DDBJ whole genome shotgun (WGS) entry which is preliminary data.</text>
</comment>
<evidence type="ECO:0000259" key="1">
    <source>
        <dbReference type="Pfam" id="PF13905"/>
    </source>
</evidence>
<feature type="domain" description="Thioredoxin-like fold" evidence="1">
    <location>
        <begin position="48"/>
        <end position="138"/>
    </location>
</feature>
<name>A0ABW5LQ00_9FLAO</name>
<gene>
    <name evidence="2" type="ORF">ACFSRZ_05600</name>
</gene>
<organism evidence="2 3">
    <name type="scientific">Pseudotenacibaculum haliotis</name>
    <dbReference type="NCBI Taxonomy" id="1862138"/>
    <lineage>
        <taxon>Bacteria</taxon>
        <taxon>Pseudomonadati</taxon>
        <taxon>Bacteroidota</taxon>
        <taxon>Flavobacteriia</taxon>
        <taxon>Flavobacteriales</taxon>
        <taxon>Flavobacteriaceae</taxon>
        <taxon>Pseudotenacibaculum</taxon>
    </lineage>
</organism>
<keyword evidence="3" id="KW-1185">Reference proteome</keyword>
<proteinExistence type="predicted"/>
<dbReference type="PANTHER" id="PTHR42852">
    <property type="entry name" value="THIOL:DISULFIDE INTERCHANGE PROTEIN DSBE"/>
    <property type="match status" value="1"/>
</dbReference>
<evidence type="ECO:0000313" key="3">
    <source>
        <dbReference type="Proteomes" id="UP001597508"/>
    </source>
</evidence>
<dbReference type="EMBL" id="JBHULH010000003">
    <property type="protein sequence ID" value="MFD2566835.1"/>
    <property type="molecule type" value="Genomic_DNA"/>
</dbReference>
<evidence type="ECO:0000313" key="2">
    <source>
        <dbReference type="EMBL" id="MFD2566835.1"/>
    </source>
</evidence>
<dbReference type="CDD" id="cd02966">
    <property type="entry name" value="TlpA_like_family"/>
    <property type="match status" value="1"/>
</dbReference>
<dbReference type="InterPro" id="IPR050553">
    <property type="entry name" value="Thioredoxin_ResA/DsbE_sf"/>
</dbReference>
<accession>A0ABW5LQ00</accession>
<protein>
    <submittedName>
        <fullName evidence="2">TlpA family protein disulfide reductase</fullName>
    </submittedName>
</protein>
<dbReference type="InterPro" id="IPR012336">
    <property type="entry name" value="Thioredoxin-like_fold"/>
</dbReference>
<dbReference type="SUPFAM" id="SSF52833">
    <property type="entry name" value="Thioredoxin-like"/>
    <property type="match status" value="1"/>
</dbReference>
<dbReference type="Proteomes" id="UP001597508">
    <property type="component" value="Unassembled WGS sequence"/>
</dbReference>
<dbReference type="Gene3D" id="3.40.30.10">
    <property type="entry name" value="Glutaredoxin"/>
    <property type="match status" value="1"/>
</dbReference>
<dbReference type="Pfam" id="PF13905">
    <property type="entry name" value="Thioredoxin_8"/>
    <property type="match status" value="1"/>
</dbReference>
<sequence>MIKRLTLLSILFSIYSYGHSQQKIPLDAYTFNTVEKTKEKVVLTKSKQYILDFWYLECLPCVKDHKLIEKNIKSLKKKKIEVIGMSIDKNKEKWISYLKKHNYSWKNYNQYKGTPNLKEDLKIKMFPRYFLIDDKGNIKKTTNSFTKLLTYVNTGK</sequence>
<dbReference type="InterPro" id="IPR036249">
    <property type="entry name" value="Thioredoxin-like_sf"/>
</dbReference>
<dbReference type="RefSeq" id="WP_379665546.1">
    <property type="nucleotide sequence ID" value="NZ_JBHULH010000003.1"/>
</dbReference>
<dbReference type="PANTHER" id="PTHR42852:SF13">
    <property type="entry name" value="PROTEIN DIPZ"/>
    <property type="match status" value="1"/>
</dbReference>